<dbReference type="InParanoid" id="A0A0R0JJV1"/>
<reference evidence="3" key="2">
    <citation type="submission" date="2018-02" db="UniProtKB">
        <authorList>
            <consortium name="EnsemblPlants"/>
        </authorList>
    </citation>
    <scope>IDENTIFICATION</scope>
    <source>
        <strain evidence="3">Williams 82</strain>
    </source>
</reference>
<keyword evidence="4" id="KW-1185">Reference proteome</keyword>
<sequence>MLCFEPGIVYGVTEHTVFCFCVYQFGSLFVYVVASNCSIIYSLGRLTFRLAKFVIEVLKLILQFIMGSWSVLGDC</sequence>
<feature type="transmembrane region" description="Helical" evidence="1">
    <location>
        <begin position="15"/>
        <end position="41"/>
    </location>
</feature>
<dbReference type="Proteomes" id="UP000008827">
    <property type="component" value="Chromosome 6"/>
</dbReference>
<dbReference type="EMBL" id="CM000839">
    <property type="protein sequence ID" value="KRH52635.1"/>
    <property type="molecule type" value="Genomic_DNA"/>
</dbReference>
<reference evidence="2" key="3">
    <citation type="submission" date="2018-07" db="EMBL/GenBank/DDBJ databases">
        <title>WGS assembly of Glycine max.</title>
        <authorList>
            <person name="Schmutz J."/>
            <person name="Cannon S."/>
            <person name="Schlueter J."/>
            <person name="Ma J."/>
            <person name="Mitros T."/>
            <person name="Nelson W."/>
            <person name="Hyten D."/>
            <person name="Song Q."/>
            <person name="Thelen J."/>
            <person name="Cheng J."/>
            <person name="Xu D."/>
            <person name="Hellsten U."/>
            <person name="May G."/>
            <person name="Yu Y."/>
            <person name="Sakurai T."/>
            <person name="Umezawa T."/>
            <person name="Bhattacharyya M."/>
            <person name="Sandhu D."/>
            <person name="Valliyodan B."/>
            <person name="Lindquist E."/>
            <person name="Peto M."/>
            <person name="Grant D."/>
            <person name="Shu S."/>
            <person name="Goodstein D."/>
            <person name="Barry K."/>
            <person name="Futrell-Griggs M."/>
            <person name="Abernathy B."/>
            <person name="Du J."/>
            <person name="Tian Z."/>
            <person name="Zhu L."/>
            <person name="Gill N."/>
            <person name="Joshi T."/>
            <person name="Libault M."/>
            <person name="Sethuraman A."/>
            <person name="Zhang X."/>
            <person name="Shinozaki K."/>
            <person name="Nguyen H."/>
            <person name="Wing R."/>
            <person name="Cregan P."/>
            <person name="Specht J."/>
            <person name="Grimwood J."/>
            <person name="Rokhsar D."/>
            <person name="Stacey G."/>
            <person name="Shoemaker R."/>
            <person name="Jackson S."/>
        </authorList>
    </citation>
    <scope>NUCLEOTIDE SEQUENCE</scope>
    <source>
        <tissue evidence="2">Callus</tissue>
    </source>
</reference>
<feature type="transmembrane region" description="Helical" evidence="1">
    <location>
        <begin position="53"/>
        <end position="72"/>
    </location>
</feature>
<protein>
    <submittedName>
        <fullName evidence="2 3">Uncharacterized protein</fullName>
    </submittedName>
</protein>
<evidence type="ECO:0000313" key="4">
    <source>
        <dbReference type="Proteomes" id="UP000008827"/>
    </source>
</evidence>
<keyword evidence="1" id="KW-1133">Transmembrane helix</keyword>
<dbReference type="AlphaFoldDB" id="A0A0R0JJV1"/>
<dbReference type="EnsemblPlants" id="KRH52635">
    <property type="protein sequence ID" value="KRH52635"/>
    <property type="gene ID" value="GLYMA_06G079700"/>
</dbReference>
<evidence type="ECO:0000313" key="3">
    <source>
        <dbReference type="EnsemblPlants" id="KRH52635"/>
    </source>
</evidence>
<name>A0A0R0JJV1_SOYBN</name>
<reference evidence="2 3" key="1">
    <citation type="journal article" date="2010" name="Nature">
        <title>Genome sequence of the palaeopolyploid soybean.</title>
        <authorList>
            <person name="Schmutz J."/>
            <person name="Cannon S.B."/>
            <person name="Schlueter J."/>
            <person name="Ma J."/>
            <person name="Mitros T."/>
            <person name="Nelson W."/>
            <person name="Hyten D.L."/>
            <person name="Song Q."/>
            <person name="Thelen J.J."/>
            <person name="Cheng J."/>
            <person name="Xu D."/>
            <person name="Hellsten U."/>
            <person name="May G.D."/>
            <person name="Yu Y."/>
            <person name="Sakurai T."/>
            <person name="Umezawa T."/>
            <person name="Bhattacharyya M.K."/>
            <person name="Sandhu D."/>
            <person name="Valliyodan B."/>
            <person name="Lindquist E."/>
            <person name="Peto M."/>
            <person name="Grant D."/>
            <person name="Shu S."/>
            <person name="Goodstein D."/>
            <person name="Barry K."/>
            <person name="Futrell-Griggs M."/>
            <person name="Abernathy B."/>
            <person name="Du J."/>
            <person name="Tian Z."/>
            <person name="Zhu L."/>
            <person name="Gill N."/>
            <person name="Joshi T."/>
            <person name="Libault M."/>
            <person name="Sethuraman A."/>
            <person name="Zhang X.-C."/>
            <person name="Shinozaki K."/>
            <person name="Nguyen H.T."/>
            <person name="Wing R.A."/>
            <person name="Cregan P."/>
            <person name="Specht J."/>
            <person name="Grimwood J."/>
            <person name="Rokhsar D."/>
            <person name="Stacey G."/>
            <person name="Shoemaker R.C."/>
            <person name="Jackson S.A."/>
        </authorList>
    </citation>
    <scope>NUCLEOTIDE SEQUENCE [LARGE SCALE GENOMIC DNA]</scope>
    <source>
        <strain evidence="3">cv. Williams 82</strain>
        <tissue evidence="2">Callus</tissue>
    </source>
</reference>
<proteinExistence type="predicted"/>
<accession>A0A0R0JJV1</accession>
<organism evidence="2">
    <name type="scientific">Glycine max</name>
    <name type="common">Soybean</name>
    <name type="synonym">Glycine hispida</name>
    <dbReference type="NCBI Taxonomy" id="3847"/>
    <lineage>
        <taxon>Eukaryota</taxon>
        <taxon>Viridiplantae</taxon>
        <taxon>Streptophyta</taxon>
        <taxon>Embryophyta</taxon>
        <taxon>Tracheophyta</taxon>
        <taxon>Spermatophyta</taxon>
        <taxon>Magnoliopsida</taxon>
        <taxon>eudicotyledons</taxon>
        <taxon>Gunneridae</taxon>
        <taxon>Pentapetalae</taxon>
        <taxon>rosids</taxon>
        <taxon>fabids</taxon>
        <taxon>Fabales</taxon>
        <taxon>Fabaceae</taxon>
        <taxon>Papilionoideae</taxon>
        <taxon>50 kb inversion clade</taxon>
        <taxon>NPAAA clade</taxon>
        <taxon>indigoferoid/millettioid clade</taxon>
        <taxon>Phaseoleae</taxon>
        <taxon>Glycine</taxon>
        <taxon>Glycine subgen. Soja</taxon>
    </lineage>
</organism>
<evidence type="ECO:0000313" key="2">
    <source>
        <dbReference type="EMBL" id="KRH52635.1"/>
    </source>
</evidence>
<keyword evidence="1" id="KW-0472">Membrane</keyword>
<keyword evidence="1" id="KW-0812">Transmembrane</keyword>
<gene>
    <name evidence="2" type="ORF">GLYMA_06G079700</name>
</gene>
<evidence type="ECO:0000256" key="1">
    <source>
        <dbReference type="SAM" id="Phobius"/>
    </source>
</evidence>
<dbReference type="Gramene" id="KRH52635">
    <property type="protein sequence ID" value="KRH52635"/>
    <property type="gene ID" value="GLYMA_06G079700"/>
</dbReference>